<evidence type="ECO:0000313" key="3">
    <source>
        <dbReference type="EMBL" id="KAL0013497.1"/>
    </source>
</evidence>
<feature type="transmembrane region" description="Helical" evidence="1">
    <location>
        <begin position="100"/>
        <end position="118"/>
    </location>
</feature>
<keyword evidence="1" id="KW-1133">Transmembrane helix</keyword>
<reference evidence="3 4" key="1">
    <citation type="submission" date="2024-01" db="EMBL/GenBank/DDBJ databases">
        <title>A telomere-to-telomere, gap-free genome of sweet tea (Lithocarpus litseifolius).</title>
        <authorList>
            <person name="Zhou J."/>
        </authorList>
    </citation>
    <scope>NUCLEOTIDE SEQUENCE [LARGE SCALE GENOMIC DNA]</scope>
    <source>
        <strain evidence="3">Zhou-2022a</strain>
        <tissue evidence="3">Leaf</tissue>
    </source>
</reference>
<evidence type="ECO:0000256" key="1">
    <source>
        <dbReference type="SAM" id="Phobius"/>
    </source>
</evidence>
<dbReference type="AlphaFoldDB" id="A0AAW2DSC8"/>
<name>A0AAW2DSC8_9ROSI</name>
<feature type="signal peptide" evidence="2">
    <location>
        <begin position="1"/>
        <end position="23"/>
    </location>
</feature>
<feature type="chain" id="PRO_5043452763" evidence="2">
    <location>
        <begin position="24"/>
        <end position="119"/>
    </location>
</feature>
<sequence length="119" mass="13307">MKRELLIWLFLIVSLKVLSSSSACTADNSSCKPEKQLKHLYDIQSREDDQRTYEANRGGHHLRISQKAKTVYGGTANLRPRNSRNNRSAANSLLLKSSSLFSVALGHVVLGLVISVFFF</sequence>
<dbReference type="Proteomes" id="UP001459277">
    <property type="component" value="Unassembled WGS sequence"/>
</dbReference>
<evidence type="ECO:0000313" key="4">
    <source>
        <dbReference type="Proteomes" id="UP001459277"/>
    </source>
</evidence>
<comment type="caution">
    <text evidence="3">The sequence shown here is derived from an EMBL/GenBank/DDBJ whole genome shotgun (WGS) entry which is preliminary data.</text>
</comment>
<dbReference type="EMBL" id="JAZDWU010000001">
    <property type="protein sequence ID" value="KAL0013497.1"/>
    <property type="molecule type" value="Genomic_DNA"/>
</dbReference>
<keyword evidence="1" id="KW-0812">Transmembrane</keyword>
<keyword evidence="2" id="KW-0732">Signal</keyword>
<gene>
    <name evidence="3" type="ORF">SO802_000566</name>
</gene>
<evidence type="ECO:0000256" key="2">
    <source>
        <dbReference type="SAM" id="SignalP"/>
    </source>
</evidence>
<protein>
    <submittedName>
        <fullName evidence="3">Uncharacterized protein</fullName>
    </submittedName>
</protein>
<accession>A0AAW2DSC8</accession>
<keyword evidence="1" id="KW-0472">Membrane</keyword>
<organism evidence="3 4">
    <name type="scientific">Lithocarpus litseifolius</name>
    <dbReference type="NCBI Taxonomy" id="425828"/>
    <lineage>
        <taxon>Eukaryota</taxon>
        <taxon>Viridiplantae</taxon>
        <taxon>Streptophyta</taxon>
        <taxon>Embryophyta</taxon>
        <taxon>Tracheophyta</taxon>
        <taxon>Spermatophyta</taxon>
        <taxon>Magnoliopsida</taxon>
        <taxon>eudicotyledons</taxon>
        <taxon>Gunneridae</taxon>
        <taxon>Pentapetalae</taxon>
        <taxon>rosids</taxon>
        <taxon>fabids</taxon>
        <taxon>Fagales</taxon>
        <taxon>Fagaceae</taxon>
        <taxon>Lithocarpus</taxon>
    </lineage>
</organism>
<keyword evidence="4" id="KW-1185">Reference proteome</keyword>
<proteinExistence type="predicted"/>